<proteinExistence type="predicted"/>
<keyword evidence="1" id="KW-1133">Transmembrane helix</keyword>
<evidence type="ECO:0000313" key="3">
    <source>
        <dbReference type="Proteomes" id="UP000228593"/>
    </source>
</evidence>
<sequence>MKNATFASFTELLGEIGRALAQALRQGSRTIATMAWPQLLVTCVALALVLTILPLALCLFIVFMAIKLAVAAIVINTRRRKE</sequence>
<comment type="caution">
    <text evidence="2">The sequence shown here is derived from an EMBL/GenBank/DDBJ whole genome shotgun (WGS) entry which is preliminary data.</text>
</comment>
<reference evidence="2 3" key="1">
    <citation type="submission" date="2017-10" db="EMBL/GenBank/DDBJ databases">
        <title>Massilia psychrophilum sp. nov., a novel purple-pigmented bacterium isolated from Tianshan glacier, Xinjiang Municipality, China.</title>
        <authorList>
            <person name="Wang H."/>
        </authorList>
    </citation>
    <scope>NUCLEOTIDE SEQUENCE [LARGE SCALE GENOMIC DNA]</scope>
    <source>
        <strain evidence="2 3">JCM 30813</strain>
    </source>
</reference>
<evidence type="ECO:0000256" key="1">
    <source>
        <dbReference type="SAM" id="Phobius"/>
    </source>
</evidence>
<feature type="transmembrane region" description="Helical" evidence="1">
    <location>
        <begin position="45"/>
        <end position="75"/>
    </location>
</feature>
<dbReference type="RefSeq" id="WP_099914438.1">
    <property type="nucleotide sequence ID" value="NZ_BMHS01000003.1"/>
</dbReference>
<dbReference type="Proteomes" id="UP000228593">
    <property type="component" value="Unassembled WGS sequence"/>
</dbReference>
<dbReference type="OrthoDB" id="8759964at2"/>
<keyword evidence="3" id="KW-1185">Reference proteome</keyword>
<accession>A0A2G8T5S7</accession>
<dbReference type="AlphaFoldDB" id="A0A2G8T5S7"/>
<evidence type="ECO:0000313" key="2">
    <source>
        <dbReference type="EMBL" id="PIL41396.1"/>
    </source>
</evidence>
<dbReference type="EMBL" id="PDOB01000002">
    <property type="protein sequence ID" value="PIL41396.1"/>
    <property type="molecule type" value="Genomic_DNA"/>
</dbReference>
<protein>
    <submittedName>
        <fullName evidence="2">Uncharacterized protein</fullName>
    </submittedName>
</protein>
<organism evidence="2 3">
    <name type="scientific">Massilia psychrophila</name>
    <dbReference type="NCBI Taxonomy" id="1603353"/>
    <lineage>
        <taxon>Bacteria</taxon>
        <taxon>Pseudomonadati</taxon>
        <taxon>Pseudomonadota</taxon>
        <taxon>Betaproteobacteria</taxon>
        <taxon>Burkholderiales</taxon>
        <taxon>Oxalobacteraceae</taxon>
        <taxon>Telluria group</taxon>
        <taxon>Massilia</taxon>
    </lineage>
</organism>
<name>A0A2G8T5S7_9BURK</name>
<keyword evidence="1" id="KW-0812">Transmembrane</keyword>
<gene>
    <name evidence="2" type="ORF">CR103_02500</name>
</gene>
<keyword evidence="1" id="KW-0472">Membrane</keyword>